<proteinExistence type="inferred from homology"/>
<evidence type="ECO:0000313" key="5">
    <source>
        <dbReference type="Proteomes" id="UP000824469"/>
    </source>
</evidence>
<dbReference type="GO" id="GO:0005777">
    <property type="term" value="C:peroxisome"/>
    <property type="evidence" value="ECO:0007669"/>
    <property type="project" value="TreeGrafter"/>
</dbReference>
<dbReference type="Pfam" id="PF13193">
    <property type="entry name" value="AMP-binding_C"/>
    <property type="match status" value="1"/>
</dbReference>
<evidence type="ECO:0000313" key="4">
    <source>
        <dbReference type="EMBL" id="KAH9296759.1"/>
    </source>
</evidence>
<dbReference type="PANTHER" id="PTHR24096:SF338">
    <property type="entry name" value="4-COUMARATE--COA LIGASE-LIKE 8-RELATED"/>
    <property type="match status" value="1"/>
</dbReference>
<keyword evidence="2" id="KW-0436">Ligase</keyword>
<evidence type="ECO:0000256" key="1">
    <source>
        <dbReference type="ARBA" id="ARBA00006432"/>
    </source>
</evidence>
<dbReference type="PANTHER" id="PTHR24096">
    <property type="entry name" value="LONG-CHAIN-FATTY-ACID--COA LIGASE"/>
    <property type="match status" value="1"/>
</dbReference>
<comment type="caution">
    <text evidence="4">The sequence shown here is derived from an EMBL/GenBank/DDBJ whole genome shotgun (WGS) entry which is preliminary data.</text>
</comment>
<dbReference type="OMA" id="TWAVHAT"/>
<dbReference type="AlphaFoldDB" id="A0AA38CIE4"/>
<comment type="similarity">
    <text evidence="1">Belongs to the ATP-dependent AMP-binding enzyme family.</text>
</comment>
<accession>A0AA38CIE4</accession>
<dbReference type="EMBL" id="JAHRHJ020000010">
    <property type="protein sequence ID" value="KAH9296759.1"/>
    <property type="molecule type" value="Genomic_DNA"/>
</dbReference>
<feature type="domain" description="AMP-binding enzyme C-terminal" evidence="3">
    <location>
        <begin position="56"/>
        <end position="107"/>
    </location>
</feature>
<dbReference type="InterPro" id="IPR045851">
    <property type="entry name" value="AMP-bd_C_sf"/>
</dbReference>
<name>A0AA38CIE4_TAXCH</name>
<keyword evidence="5" id="KW-1185">Reference proteome</keyword>
<dbReference type="Proteomes" id="UP000824469">
    <property type="component" value="Unassembled WGS sequence"/>
</dbReference>
<dbReference type="InterPro" id="IPR042099">
    <property type="entry name" value="ANL_N_sf"/>
</dbReference>
<organism evidence="4 5">
    <name type="scientific">Taxus chinensis</name>
    <name type="common">Chinese yew</name>
    <name type="synonym">Taxus wallichiana var. chinensis</name>
    <dbReference type="NCBI Taxonomy" id="29808"/>
    <lineage>
        <taxon>Eukaryota</taxon>
        <taxon>Viridiplantae</taxon>
        <taxon>Streptophyta</taxon>
        <taxon>Embryophyta</taxon>
        <taxon>Tracheophyta</taxon>
        <taxon>Spermatophyta</taxon>
        <taxon>Pinopsida</taxon>
        <taxon>Pinidae</taxon>
        <taxon>Conifers II</taxon>
        <taxon>Cupressales</taxon>
        <taxon>Taxaceae</taxon>
        <taxon>Taxus</taxon>
    </lineage>
</organism>
<dbReference type="InterPro" id="IPR025110">
    <property type="entry name" value="AMP-bd_C"/>
</dbReference>
<dbReference type="SUPFAM" id="SSF56801">
    <property type="entry name" value="Acetyl-CoA synthetase-like"/>
    <property type="match status" value="1"/>
</dbReference>
<dbReference type="Gene3D" id="3.40.50.12780">
    <property type="entry name" value="N-terminal domain of ligase-like"/>
    <property type="match status" value="1"/>
</dbReference>
<gene>
    <name evidence="4" type="ORF">KI387_028441</name>
</gene>
<reference evidence="4 5" key="1">
    <citation type="journal article" date="2021" name="Nat. Plants">
        <title>The Taxus genome provides insights into paclitaxel biosynthesis.</title>
        <authorList>
            <person name="Xiong X."/>
            <person name="Gou J."/>
            <person name="Liao Q."/>
            <person name="Li Y."/>
            <person name="Zhou Q."/>
            <person name="Bi G."/>
            <person name="Li C."/>
            <person name="Du R."/>
            <person name="Wang X."/>
            <person name="Sun T."/>
            <person name="Guo L."/>
            <person name="Liang H."/>
            <person name="Lu P."/>
            <person name="Wu Y."/>
            <person name="Zhang Z."/>
            <person name="Ro D.K."/>
            <person name="Shang Y."/>
            <person name="Huang S."/>
            <person name="Yan J."/>
        </authorList>
    </citation>
    <scope>NUCLEOTIDE SEQUENCE [LARGE SCALE GENOMIC DNA]</scope>
    <source>
        <strain evidence="4">Ta-2019</strain>
    </source>
</reference>
<evidence type="ECO:0000256" key="2">
    <source>
        <dbReference type="ARBA" id="ARBA00022598"/>
    </source>
</evidence>
<dbReference type="GO" id="GO:0016405">
    <property type="term" value="F:CoA-ligase activity"/>
    <property type="evidence" value="ECO:0007669"/>
    <property type="project" value="TreeGrafter"/>
</dbReference>
<feature type="non-terminal residue" evidence="4">
    <location>
        <position position="108"/>
    </location>
</feature>
<feature type="non-terminal residue" evidence="4">
    <location>
        <position position="1"/>
    </location>
</feature>
<evidence type="ECO:0000259" key="3">
    <source>
        <dbReference type="Pfam" id="PF13193"/>
    </source>
</evidence>
<dbReference type="Gene3D" id="3.30.300.30">
    <property type="match status" value="1"/>
</dbReference>
<sequence>YFRNKEATLATLATLDAEGWLKTGDLCYIDQEGFLFVVDRLKDMIKYKAHQVAPAELEEFLLTRPEISEAAVIPYPDQEAGQIPMAYIVKNSPSKLSEKDVINFVAKQ</sequence>
<protein>
    <recommendedName>
        <fullName evidence="3">AMP-binding enzyme C-terminal domain-containing protein</fullName>
    </recommendedName>
</protein>